<name>B7WST1_COMTK</name>
<sequence>MWLLQTTDSSYADDVIKHAFAGHFVDMEQLDV</sequence>
<reference evidence="1 2" key="1">
    <citation type="journal article" date="2004" name="Appl. Environ. Microbiol.">
        <title>Mineralization of individual congeners of linear alkylbenzenesulfonate by defined pairs of heterotrophic bacteria.</title>
        <authorList>
            <person name="Schleheck D."/>
            <person name="Knepper T.P."/>
            <person name="Fischer K."/>
            <person name="Cook A.M."/>
        </authorList>
    </citation>
    <scope>NUCLEOTIDE SEQUENCE [LARGE SCALE GENOMIC DNA]</scope>
    <source>
        <strain evidence="2">DSM 14576 / KF-1</strain>
    </source>
</reference>
<proteinExistence type="predicted"/>
<evidence type="ECO:0000313" key="1">
    <source>
        <dbReference type="EMBL" id="EED67375.1"/>
    </source>
</evidence>
<comment type="caution">
    <text evidence="1">The sequence shown here is derived from an EMBL/GenBank/DDBJ whole genome shotgun (WGS) entry which is preliminary data.</text>
</comment>
<protein>
    <submittedName>
        <fullName evidence="1">Uncharacterized protein</fullName>
    </submittedName>
</protein>
<accession>B7WST1</accession>
<dbReference type="AlphaFoldDB" id="B7WST1"/>
<dbReference type="EMBL" id="AAUJ02000001">
    <property type="protein sequence ID" value="EED67375.1"/>
    <property type="molecule type" value="Genomic_DNA"/>
</dbReference>
<gene>
    <name evidence="1" type="ORF">CtesDRAFT_PD2321</name>
</gene>
<organism evidence="1 2">
    <name type="scientific">Comamonas testosteroni (strain DSM 14576 / KF-1)</name>
    <name type="common">Pseudomonas testosteroni</name>
    <dbReference type="NCBI Taxonomy" id="399795"/>
    <lineage>
        <taxon>Bacteria</taxon>
        <taxon>Pseudomonadati</taxon>
        <taxon>Pseudomonadota</taxon>
        <taxon>Betaproteobacteria</taxon>
        <taxon>Burkholderiales</taxon>
        <taxon>Comamonadaceae</taxon>
        <taxon>Comamonas</taxon>
    </lineage>
</organism>
<evidence type="ECO:0000313" key="2">
    <source>
        <dbReference type="Proteomes" id="UP000003039"/>
    </source>
</evidence>
<dbReference type="Proteomes" id="UP000003039">
    <property type="component" value="Unassembled WGS sequence"/>
</dbReference>